<reference evidence="5 6" key="1">
    <citation type="submission" date="2019-03" db="EMBL/GenBank/DDBJ databases">
        <title>Genomic Encyclopedia of Type Strains, Phase IV (KMG-IV): sequencing the most valuable type-strain genomes for metagenomic binning, comparative biology and taxonomic classification.</title>
        <authorList>
            <person name="Goeker M."/>
        </authorList>
    </citation>
    <scope>NUCLEOTIDE SEQUENCE [LARGE SCALE GENOMIC DNA]</scope>
    <source>
        <strain evidence="5 6">DSM 203</strain>
    </source>
</reference>
<proteinExistence type="predicted"/>
<dbReference type="Pfam" id="PF00329">
    <property type="entry name" value="Complex1_30kDa"/>
    <property type="match status" value="1"/>
</dbReference>
<sequence>MNVTDPLADLQGLLTAPGIGATACAGVAGVESCLALPAAHWGLLAELAADAGLRHAGLWADALDEERLRVQALFAAADGYLLAQTEVTGAPPELASHTPLFPGVDRLERHAQDLLGVRFLGHPRGAVRWTRHQAWPETAHPLRPDFPLAGDHPGRTPADGDYPIVRLQGNGVCEVPVGPVHAGVIAPGHFRFQVMGEDVLRLEERLGYVHKGIEKHAVGRDAAGLVRLAARVAADSTVAHAWAACQALERACDTEVPARALYLRALLAERERVANHLGDIGGICNDVGFGFGQSQCALLRERWQRDNASHFGHRLLMDTLVPGGVVRDLDPAAPERLIQANGELRRVLRRLFDILDDHPPLNDRLLTTGILAQGTARALGCTGYVAKASGIDHDLRHHVPYAPYDRLRLETAVVEHEGDVAARMRVRMREIHASLGLIEQLLAALPEGAIAAPLTPRPEASGLGLVEGWRGESVALVRLDVAGRVARYFPRDPSWFNWPALEHLILGNIVPDFPVCNKSVNGSYSGVDL</sequence>
<dbReference type="RefSeq" id="WP_132228301.1">
    <property type="nucleotide sequence ID" value="NZ_NRRH01000001.1"/>
</dbReference>
<evidence type="ECO:0000256" key="1">
    <source>
        <dbReference type="ARBA" id="ARBA00023002"/>
    </source>
</evidence>
<keyword evidence="2" id="KW-0520">NAD</keyword>
<dbReference type="Gene3D" id="3.30.460.80">
    <property type="entry name" value="NADH:ubiquinone oxidoreductase, 30kDa subunit"/>
    <property type="match status" value="1"/>
</dbReference>
<dbReference type="Proteomes" id="UP000295247">
    <property type="component" value="Unassembled WGS sequence"/>
</dbReference>
<feature type="domain" description="NADH:ubiquinone oxidoreductase 30kDa subunit" evidence="3">
    <location>
        <begin position="63"/>
        <end position="151"/>
    </location>
</feature>
<dbReference type="EMBL" id="SMDC01000001">
    <property type="protein sequence ID" value="TCW39931.1"/>
    <property type="molecule type" value="Genomic_DNA"/>
</dbReference>
<dbReference type="InterPro" id="IPR037232">
    <property type="entry name" value="NADH_quin_OxRdtase_su_C/D-like"/>
</dbReference>
<gene>
    <name evidence="5" type="ORF">EDC29_101347</name>
</gene>
<evidence type="ECO:0000259" key="3">
    <source>
        <dbReference type="Pfam" id="PF00329"/>
    </source>
</evidence>
<dbReference type="GO" id="GO:0048038">
    <property type="term" value="F:quinone binding"/>
    <property type="evidence" value="ECO:0007669"/>
    <property type="project" value="InterPro"/>
</dbReference>
<dbReference type="Gene3D" id="1.10.645.10">
    <property type="entry name" value="Cytochrome-c3 Hydrogenase, chain B"/>
    <property type="match status" value="1"/>
</dbReference>
<dbReference type="InterPro" id="IPR052197">
    <property type="entry name" value="ComplexI_49kDa-like"/>
</dbReference>
<organism evidence="5 6">
    <name type="scientific">Marichromatium gracile</name>
    <name type="common">Chromatium gracile</name>
    <dbReference type="NCBI Taxonomy" id="1048"/>
    <lineage>
        <taxon>Bacteria</taxon>
        <taxon>Pseudomonadati</taxon>
        <taxon>Pseudomonadota</taxon>
        <taxon>Gammaproteobacteria</taxon>
        <taxon>Chromatiales</taxon>
        <taxon>Chromatiaceae</taxon>
        <taxon>Marichromatium</taxon>
    </lineage>
</organism>
<accession>A0A4R4AKJ3</accession>
<dbReference type="InterPro" id="IPR001135">
    <property type="entry name" value="NADH_Q_OxRdtase_suD"/>
</dbReference>
<dbReference type="PANTHER" id="PTHR43485:SF1">
    <property type="entry name" value="FORMATE HYDROGENLYASE SUBUNIT 5-RELATED"/>
    <property type="match status" value="1"/>
</dbReference>
<evidence type="ECO:0000313" key="6">
    <source>
        <dbReference type="Proteomes" id="UP000295247"/>
    </source>
</evidence>
<keyword evidence="1" id="KW-0560">Oxidoreductase</keyword>
<feature type="domain" description="NADH-quinone oxidoreductase subunit D" evidence="4">
    <location>
        <begin position="299"/>
        <end position="452"/>
    </location>
</feature>
<dbReference type="PANTHER" id="PTHR43485">
    <property type="entry name" value="HYDROGENASE-4 COMPONENT G"/>
    <property type="match status" value="1"/>
</dbReference>
<dbReference type="SUPFAM" id="SSF56762">
    <property type="entry name" value="HydB/Nqo4-like"/>
    <property type="match status" value="1"/>
</dbReference>
<dbReference type="AlphaFoldDB" id="A0A4R4AKJ3"/>
<dbReference type="GO" id="GO:0008137">
    <property type="term" value="F:NADH dehydrogenase (ubiquinone) activity"/>
    <property type="evidence" value="ECO:0007669"/>
    <property type="project" value="InterPro"/>
</dbReference>
<dbReference type="GO" id="GO:0051287">
    <property type="term" value="F:NAD binding"/>
    <property type="evidence" value="ECO:0007669"/>
    <property type="project" value="InterPro"/>
</dbReference>
<evidence type="ECO:0000313" key="5">
    <source>
        <dbReference type="EMBL" id="TCW39931.1"/>
    </source>
</evidence>
<dbReference type="SUPFAM" id="SSF143243">
    <property type="entry name" value="Nqo5-like"/>
    <property type="match status" value="1"/>
</dbReference>
<dbReference type="GO" id="GO:0016651">
    <property type="term" value="F:oxidoreductase activity, acting on NAD(P)H"/>
    <property type="evidence" value="ECO:0007669"/>
    <property type="project" value="InterPro"/>
</dbReference>
<dbReference type="InterPro" id="IPR029014">
    <property type="entry name" value="NiFe-Hase_large"/>
</dbReference>
<name>A0A4R4AKJ3_MARGR</name>
<evidence type="ECO:0000259" key="4">
    <source>
        <dbReference type="Pfam" id="PF00346"/>
    </source>
</evidence>
<comment type="caution">
    <text evidence="5">The sequence shown here is derived from an EMBL/GenBank/DDBJ whole genome shotgun (WGS) entry which is preliminary data.</text>
</comment>
<evidence type="ECO:0000256" key="2">
    <source>
        <dbReference type="ARBA" id="ARBA00023027"/>
    </source>
</evidence>
<dbReference type="Pfam" id="PF00346">
    <property type="entry name" value="Complex1_49kDa"/>
    <property type="match status" value="1"/>
</dbReference>
<dbReference type="InterPro" id="IPR001268">
    <property type="entry name" value="NADH_UbQ_OxRdtase_30kDa_su"/>
</dbReference>
<protein>
    <submittedName>
        <fullName evidence="5">Ni,Fe-hydrogenase III large subunit</fullName>
    </submittedName>
</protein>